<accession>A0AAJ0IZN9</accession>
<evidence type="ECO:0000313" key="4">
    <source>
        <dbReference type="EMBL" id="MCC8622443.1"/>
    </source>
</evidence>
<dbReference type="RefSeq" id="WP_039423542.1">
    <property type="nucleotide sequence ID" value="NZ_CP018470.1"/>
</dbReference>
<dbReference type="Proteomes" id="UP000030969">
    <property type="component" value="Unassembled WGS sequence"/>
</dbReference>
<proteinExistence type="predicted"/>
<evidence type="ECO:0000256" key="2">
    <source>
        <dbReference type="SAM" id="SignalP"/>
    </source>
</evidence>
<dbReference type="EMBL" id="JAJIUN010000043">
    <property type="protein sequence ID" value="MCC8622443.1"/>
    <property type="molecule type" value="Genomic_DNA"/>
</dbReference>
<keyword evidence="6" id="KW-1185">Reference proteome</keyword>
<feature type="compositionally biased region" description="Basic and acidic residues" evidence="1">
    <location>
        <begin position="83"/>
        <end position="110"/>
    </location>
</feature>
<comment type="caution">
    <text evidence="3">The sequence shown here is derived from an EMBL/GenBank/DDBJ whole genome shotgun (WGS) entry which is preliminary data.</text>
</comment>
<feature type="region of interest" description="Disordered" evidence="1">
    <location>
        <begin position="78"/>
        <end position="110"/>
    </location>
</feature>
<feature type="chain" id="PRO_5042544192" description="Lipoprotein" evidence="2">
    <location>
        <begin position="22"/>
        <end position="136"/>
    </location>
</feature>
<name>A0AAJ0IZN9_9XANT</name>
<evidence type="ECO:0000313" key="3">
    <source>
        <dbReference type="EMBL" id="KHM96080.1"/>
    </source>
</evidence>
<evidence type="ECO:0008006" key="7">
    <source>
        <dbReference type="Google" id="ProtNLM"/>
    </source>
</evidence>
<dbReference type="AlphaFoldDB" id="A0AAJ0IZN9"/>
<protein>
    <recommendedName>
        <fullName evidence="7">Lipoprotein</fullName>
    </recommendedName>
</protein>
<evidence type="ECO:0000313" key="6">
    <source>
        <dbReference type="Proteomes" id="UP001430544"/>
    </source>
</evidence>
<gene>
    <name evidence="4" type="ORF">LN473_10690</name>
    <name evidence="3" type="ORF">OR61_07260</name>
</gene>
<feature type="signal peptide" evidence="2">
    <location>
        <begin position="1"/>
        <end position="21"/>
    </location>
</feature>
<sequence length="136" mass="15107">MRRDLVVLVVLVTCACLPGCAAFQDLLRGPRPGPAGFVTVSCNSLMPDSAQPCEEEAQRACSDTAIRQLITARSSPNMVTIFPEKRKSKGDDKNSRKDRADEQSRVEQHGYDITAEYQCYLTKPQPWDSGYTPPTR</sequence>
<evidence type="ECO:0000313" key="5">
    <source>
        <dbReference type="Proteomes" id="UP000030969"/>
    </source>
</evidence>
<organism evidence="3 5">
    <name type="scientific">Xanthomonas vesicatoria</name>
    <dbReference type="NCBI Taxonomy" id="56460"/>
    <lineage>
        <taxon>Bacteria</taxon>
        <taxon>Pseudomonadati</taxon>
        <taxon>Pseudomonadota</taxon>
        <taxon>Gammaproteobacteria</taxon>
        <taxon>Lysobacterales</taxon>
        <taxon>Lysobacteraceae</taxon>
        <taxon>Xanthomonas</taxon>
    </lineage>
</organism>
<dbReference type="GeneID" id="46980453"/>
<dbReference type="Proteomes" id="UP001430544">
    <property type="component" value="Unassembled WGS sequence"/>
</dbReference>
<dbReference type="EMBL" id="JSYJ01000032">
    <property type="protein sequence ID" value="KHM96080.1"/>
    <property type="molecule type" value="Genomic_DNA"/>
</dbReference>
<reference evidence="4" key="2">
    <citation type="submission" date="2021-11" db="EMBL/GenBank/DDBJ databases">
        <title>Genome resources and taxonomic validation of 89 Xanthomonas strains.</title>
        <authorList>
            <person name="Tambong J.T."/>
        </authorList>
    </citation>
    <scope>NUCLEOTIDE SEQUENCE</scope>
    <source>
        <strain evidence="4">Bv 5-4A</strain>
    </source>
</reference>
<dbReference type="PROSITE" id="PS51257">
    <property type="entry name" value="PROKAR_LIPOPROTEIN"/>
    <property type="match status" value="1"/>
</dbReference>
<reference evidence="3 5" key="1">
    <citation type="submission" date="2014-11" db="EMBL/GenBank/DDBJ databases">
        <title>Draft Genome Sequences of Xanthomonas vesicatoria Strains from the Balkan Peninsula.</title>
        <authorList>
            <person name="Vancheva T."/>
            <person name="Lefeuvre P."/>
            <person name="Bogatzevska N."/>
            <person name="Moncheva P."/>
            <person name="Koebnik R."/>
        </authorList>
    </citation>
    <scope>NUCLEOTIDE SEQUENCE [LARGE SCALE GENOMIC DNA]</scope>
    <source>
        <strain evidence="3 5">53M</strain>
    </source>
</reference>
<keyword evidence="2" id="KW-0732">Signal</keyword>
<evidence type="ECO:0000256" key="1">
    <source>
        <dbReference type="SAM" id="MobiDB-lite"/>
    </source>
</evidence>